<dbReference type="RefSeq" id="WP_006668383.1">
    <property type="nucleotide sequence ID" value="NZ_JBBWYZ010000090.1"/>
</dbReference>
<organism evidence="2 3">
    <name type="scientific">Limnospira fusiformis PMC 851.14</name>
    <dbReference type="NCBI Taxonomy" id="2219512"/>
    <lineage>
        <taxon>Bacteria</taxon>
        <taxon>Bacillati</taxon>
        <taxon>Cyanobacteriota</taxon>
        <taxon>Cyanophyceae</taxon>
        <taxon>Oscillatoriophycideae</taxon>
        <taxon>Oscillatoriales</taxon>
        <taxon>Sirenicapillariaceae</taxon>
        <taxon>Limnospira</taxon>
    </lineage>
</organism>
<name>A0ABU9EVP2_LIMFS</name>
<feature type="non-terminal residue" evidence="2">
    <location>
        <position position="98"/>
    </location>
</feature>
<sequence>MLGGLGSYFAQSTPIGNASNRLLGDTSENPHYTDLLAIWDAFNGTAQNHNANGTPQGWDSSTAHWSATPSGSGRAIVLLTVGLAANDGGNTNRHTGVA</sequence>
<gene>
    <name evidence="2" type="ORF">AAEJ74_28695</name>
</gene>
<evidence type="ECO:0000256" key="1">
    <source>
        <dbReference type="SAM" id="MobiDB-lite"/>
    </source>
</evidence>
<proteinExistence type="predicted"/>
<dbReference type="Proteomes" id="UP001387447">
    <property type="component" value="Unassembled WGS sequence"/>
</dbReference>
<reference evidence="2 3" key="1">
    <citation type="journal article" date="2024" name="Front. Microbiol.">
        <title>Transcriptomic insights into the dominance of two phototrophs throughout the water column of a tropical hypersaline-alkaline crater lake (Dziani Dzaha, Mayotte).</title>
        <authorList>
            <person name="Duperron S."/>
            <person name="Halary S."/>
            <person name="Bouly J.-P."/>
            <person name="Roussel T."/>
            <person name="Hugoni M."/>
            <person name="Bruto M."/>
            <person name="Oger P."/>
            <person name="Duval C."/>
            <person name="Woo A."/>
            <person name="Jezequiel D."/>
            <person name="Ader M."/>
            <person name="Leboulanger C."/>
            <person name="Agogue H."/>
            <person name="Grossi V."/>
            <person name="Trousselier M."/>
            <person name="Bernard C."/>
        </authorList>
    </citation>
    <scope>NUCLEOTIDE SEQUENCE [LARGE SCALE GENOMIC DNA]</scope>
    <source>
        <strain evidence="2 3">PMC 851.14</strain>
    </source>
</reference>
<comment type="caution">
    <text evidence="2">The sequence shown here is derived from an EMBL/GenBank/DDBJ whole genome shotgun (WGS) entry which is preliminary data.</text>
</comment>
<accession>A0ABU9EVP2</accession>
<feature type="region of interest" description="Disordered" evidence="1">
    <location>
        <begin position="47"/>
        <end position="67"/>
    </location>
</feature>
<keyword evidence="3" id="KW-1185">Reference proteome</keyword>
<protein>
    <submittedName>
        <fullName evidence="2">Uncharacterized protein</fullName>
    </submittedName>
</protein>
<evidence type="ECO:0000313" key="3">
    <source>
        <dbReference type="Proteomes" id="UP001387447"/>
    </source>
</evidence>
<evidence type="ECO:0000313" key="2">
    <source>
        <dbReference type="EMBL" id="MEK9515472.1"/>
    </source>
</evidence>
<dbReference type="EMBL" id="JBBWYZ010000090">
    <property type="protein sequence ID" value="MEK9515472.1"/>
    <property type="molecule type" value="Genomic_DNA"/>
</dbReference>